<proteinExistence type="predicted"/>
<evidence type="ECO:0000313" key="1">
    <source>
        <dbReference type="EMBL" id="KAK0482955.1"/>
    </source>
</evidence>
<accession>A0AA39UKV2</accession>
<dbReference type="EMBL" id="JAUEPU010000063">
    <property type="protein sequence ID" value="KAK0482955.1"/>
    <property type="molecule type" value="Genomic_DNA"/>
</dbReference>
<organism evidence="1 2">
    <name type="scientific">Armillaria luteobubalina</name>
    <dbReference type="NCBI Taxonomy" id="153913"/>
    <lineage>
        <taxon>Eukaryota</taxon>
        <taxon>Fungi</taxon>
        <taxon>Dikarya</taxon>
        <taxon>Basidiomycota</taxon>
        <taxon>Agaricomycotina</taxon>
        <taxon>Agaricomycetes</taxon>
        <taxon>Agaricomycetidae</taxon>
        <taxon>Agaricales</taxon>
        <taxon>Marasmiineae</taxon>
        <taxon>Physalacriaceae</taxon>
        <taxon>Armillaria</taxon>
    </lineage>
</organism>
<gene>
    <name evidence="1" type="ORF">EDD18DRAFT_1112465</name>
</gene>
<dbReference type="Proteomes" id="UP001175228">
    <property type="component" value="Unassembled WGS sequence"/>
</dbReference>
<evidence type="ECO:0000313" key="2">
    <source>
        <dbReference type="Proteomes" id="UP001175228"/>
    </source>
</evidence>
<comment type="caution">
    <text evidence="1">The sequence shown here is derived from an EMBL/GenBank/DDBJ whole genome shotgun (WGS) entry which is preliminary data.</text>
</comment>
<protein>
    <submittedName>
        <fullName evidence="1">Uncharacterized protein</fullName>
    </submittedName>
</protein>
<name>A0AA39UKV2_9AGAR</name>
<keyword evidence="2" id="KW-1185">Reference proteome</keyword>
<sequence length="213" mass="23665">MVHNHPPAVPCDSTAHAVWDIPRQESQIYSSSSPSPVQTLTKHQNEISERAYRAIAALDDACFGRARKENFPVHSNFNHIVGSFAPPPCADPVELHIKIHIYHAPLSIRIAELEANSLQDVWLGGAQLAQRAHDHYLHDANGMTEAACLESMREKADYAQEIKPSLQQRMGISGTMGQFSQAMSNFQLQPFETPLLSPFSLKEGPSSRGHMQF</sequence>
<dbReference type="AlphaFoldDB" id="A0AA39UKV2"/>
<reference evidence="1" key="1">
    <citation type="submission" date="2023-06" db="EMBL/GenBank/DDBJ databases">
        <authorList>
            <consortium name="Lawrence Berkeley National Laboratory"/>
            <person name="Ahrendt S."/>
            <person name="Sahu N."/>
            <person name="Indic B."/>
            <person name="Wong-Bajracharya J."/>
            <person name="Merenyi Z."/>
            <person name="Ke H.-M."/>
            <person name="Monk M."/>
            <person name="Kocsube S."/>
            <person name="Drula E."/>
            <person name="Lipzen A."/>
            <person name="Balint B."/>
            <person name="Henrissat B."/>
            <person name="Andreopoulos B."/>
            <person name="Martin F.M."/>
            <person name="Harder C.B."/>
            <person name="Rigling D."/>
            <person name="Ford K.L."/>
            <person name="Foster G.D."/>
            <person name="Pangilinan J."/>
            <person name="Papanicolaou A."/>
            <person name="Barry K."/>
            <person name="LaButti K."/>
            <person name="Viragh M."/>
            <person name="Koriabine M."/>
            <person name="Yan M."/>
            <person name="Riley R."/>
            <person name="Champramary S."/>
            <person name="Plett K.L."/>
            <person name="Tsai I.J."/>
            <person name="Slot J."/>
            <person name="Sipos G."/>
            <person name="Plett J."/>
            <person name="Nagy L.G."/>
            <person name="Grigoriev I.V."/>
        </authorList>
    </citation>
    <scope>NUCLEOTIDE SEQUENCE</scope>
    <source>
        <strain evidence="1">HWK02</strain>
    </source>
</reference>